<evidence type="ECO:0000256" key="1">
    <source>
        <dbReference type="ARBA" id="ARBA00004442"/>
    </source>
</evidence>
<dbReference type="GO" id="GO:0016746">
    <property type="term" value="F:acyltransferase activity"/>
    <property type="evidence" value="ECO:0007669"/>
    <property type="project" value="UniProtKB-KW"/>
</dbReference>
<keyword evidence="10" id="KW-1185">Reference proteome</keyword>
<dbReference type="RefSeq" id="WP_050455154.1">
    <property type="nucleotide sequence ID" value="NZ_LFJJ01000169.1"/>
</dbReference>
<comment type="subcellular location">
    <subcellularLocation>
        <location evidence="1">Cell outer membrane</location>
    </subcellularLocation>
</comment>
<dbReference type="OrthoDB" id="9156803at2"/>
<evidence type="ECO:0000256" key="7">
    <source>
        <dbReference type="ARBA" id="ARBA00023315"/>
    </source>
</evidence>
<gene>
    <name evidence="9" type="ORF">BVER_03208c</name>
</gene>
<dbReference type="InterPro" id="IPR011250">
    <property type="entry name" value="OMP/PagP_B-barrel"/>
</dbReference>
<comment type="caution">
    <text evidence="9">The sequence shown here is derived from an EMBL/GenBank/DDBJ whole genome shotgun (WGS) entry which is preliminary data.</text>
</comment>
<dbReference type="Gene3D" id="2.40.160.20">
    <property type="match status" value="1"/>
</dbReference>
<dbReference type="Proteomes" id="UP000036959">
    <property type="component" value="Unassembled WGS sequence"/>
</dbReference>
<dbReference type="GO" id="GO:0009279">
    <property type="term" value="C:cell outer membrane"/>
    <property type="evidence" value="ECO:0007669"/>
    <property type="project" value="UniProtKB-SubCell"/>
</dbReference>
<evidence type="ECO:0000256" key="2">
    <source>
        <dbReference type="ARBA" id="ARBA00006368"/>
    </source>
</evidence>
<comment type="similarity">
    <text evidence="2">Belongs to the lipid A palmitoyltransferase family.</text>
</comment>
<keyword evidence="3 9" id="KW-0808">Transferase</keyword>
<dbReference type="PATRIC" id="fig|242163.4.peg.1979"/>
<keyword evidence="5" id="KW-0472">Membrane</keyword>
<dbReference type="SUPFAM" id="SSF56925">
    <property type="entry name" value="OMPA-like"/>
    <property type="match status" value="1"/>
</dbReference>
<protein>
    <submittedName>
        <fullName evidence="9">Lipid A acylation protein PagP, palmitoyltransferase</fullName>
    </submittedName>
</protein>
<keyword evidence="7" id="KW-0012">Acyltransferase</keyword>
<accession>A0A0L0M850</accession>
<dbReference type="EMBL" id="LFJJ01000169">
    <property type="protein sequence ID" value="KND58852.1"/>
    <property type="molecule type" value="Genomic_DNA"/>
</dbReference>
<keyword evidence="6" id="KW-0998">Cell outer membrane</keyword>
<evidence type="ECO:0000256" key="4">
    <source>
        <dbReference type="ARBA" id="ARBA00022729"/>
    </source>
</evidence>
<reference evidence="10" key="1">
    <citation type="submission" date="2015-06" db="EMBL/GenBank/DDBJ databases">
        <title>Comparative genomics of Burkholderia leaf nodule symbionts.</title>
        <authorList>
            <person name="Carlier A."/>
            <person name="Eberl L."/>
            <person name="Pinto-Carbo M."/>
        </authorList>
    </citation>
    <scope>NUCLEOTIDE SEQUENCE [LARGE SCALE GENOMIC DNA]</scope>
    <source>
        <strain evidence="10">UZHbot4</strain>
    </source>
</reference>
<evidence type="ECO:0000313" key="9">
    <source>
        <dbReference type="EMBL" id="KND58852.1"/>
    </source>
</evidence>
<dbReference type="AlphaFoldDB" id="A0A0L0M850"/>
<keyword evidence="4 8" id="KW-0732">Signal</keyword>
<evidence type="ECO:0000256" key="5">
    <source>
        <dbReference type="ARBA" id="ARBA00023136"/>
    </source>
</evidence>
<dbReference type="InterPro" id="IPR009746">
    <property type="entry name" value="LipidA_acyl_PagP"/>
</dbReference>
<sequence>MKTTLVTAVTVSLLCAPLVSFAASADAAKDGQCDYRRDWMSAACEHVLRVARDGTWDLHVTGYGWHIDGFDNRSELNPWSVGGGAGKHWTDANGNEDILFAFAFSDSHHNVEPIGGYARQWYTKSVLGGLQAGGGYFVGITARSDVAHYLPLPLALPIASVRYRRASLMGTIIPRIPGLNDGDVAFFWDRYEF</sequence>
<evidence type="ECO:0000256" key="3">
    <source>
        <dbReference type="ARBA" id="ARBA00022679"/>
    </source>
</evidence>
<dbReference type="Pfam" id="PF07017">
    <property type="entry name" value="PagP"/>
    <property type="match status" value="1"/>
</dbReference>
<organism evidence="9 10">
    <name type="scientific">Candidatus Burkholderia verschuerenii</name>
    <dbReference type="NCBI Taxonomy" id="242163"/>
    <lineage>
        <taxon>Bacteria</taxon>
        <taxon>Pseudomonadati</taxon>
        <taxon>Pseudomonadota</taxon>
        <taxon>Betaproteobacteria</taxon>
        <taxon>Burkholderiales</taxon>
        <taxon>Burkholderiaceae</taxon>
        <taxon>Burkholderia</taxon>
    </lineage>
</organism>
<evidence type="ECO:0000313" key="10">
    <source>
        <dbReference type="Proteomes" id="UP000036959"/>
    </source>
</evidence>
<feature type="signal peptide" evidence="8">
    <location>
        <begin position="1"/>
        <end position="22"/>
    </location>
</feature>
<evidence type="ECO:0000256" key="8">
    <source>
        <dbReference type="SAM" id="SignalP"/>
    </source>
</evidence>
<evidence type="ECO:0000256" key="6">
    <source>
        <dbReference type="ARBA" id="ARBA00023237"/>
    </source>
</evidence>
<name>A0A0L0M850_9BURK</name>
<proteinExistence type="inferred from homology"/>
<feature type="chain" id="PRO_5005543945" evidence="8">
    <location>
        <begin position="23"/>
        <end position="193"/>
    </location>
</feature>